<dbReference type="RefSeq" id="WP_072837826.1">
    <property type="nucleotide sequence ID" value="NZ_FQVF01000002.1"/>
</dbReference>
<reference evidence="2" key="1">
    <citation type="submission" date="2016-11" db="EMBL/GenBank/DDBJ databases">
        <authorList>
            <person name="Varghese N."/>
            <person name="Submissions S."/>
        </authorList>
    </citation>
    <scope>NUCLEOTIDE SEQUENCE [LARGE SCALE GENOMIC DNA]</scope>
    <source>
        <strain evidence="2">DSM 16579</strain>
    </source>
</reference>
<protein>
    <recommendedName>
        <fullName evidence="3">DUF1289 domain-containing protein</fullName>
    </recommendedName>
</protein>
<dbReference type="EMBL" id="FQVF01000002">
    <property type="protein sequence ID" value="SHE37387.1"/>
    <property type="molecule type" value="Genomic_DNA"/>
</dbReference>
<dbReference type="Proteomes" id="UP000184517">
    <property type="component" value="Unassembled WGS sequence"/>
</dbReference>
<keyword evidence="2" id="KW-1185">Reference proteome</keyword>
<name>A0A1M4SZB5_9GAMM</name>
<organism evidence="1 2">
    <name type="scientific">Marinomonas polaris DSM 16579</name>
    <dbReference type="NCBI Taxonomy" id="1122206"/>
    <lineage>
        <taxon>Bacteria</taxon>
        <taxon>Pseudomonadati</taxon>
        <taxon>Pseudomonadota</taxon>
        <taxon>Gammaproteobacteria</taxon>
        <taxon>Oceanospirillales</taxon>
        <taxon>Oceanospirillaceae</taxon>
        <taxon>Marinomonas</taxon>
    </lineage>
</organism>
<accession>A0A1M4SZB5</accession>
<dbReference type="OrthoDB" id="8911262at2"/>
<dbReference type="STRING" id="1122206.SAMN02745753_00160"/>
<dbReference type="AlphaFoldDB" id="A0A1M4SZB5"/>
<evidence type="ECO:0008006" key="3">
    <source>
        <dbReference type="Google" id="ProtNLM"/>
    </source>
</evidence>
<dbReference type="InterPro" id="IPR010710">
    <property type="entry name" value="DUF1289"/>
</dbReference>
<dbReference type="PANTHER" id="PTHR35175">
    <property type="entry name" value="DUF1289 DOMAIN-CONTAINING PROTEIN"/>
    <property type="match status" value="1"/>
</dbReference>
<dbReference type="PANTHER" id="PTHR35175:SF2">
    <property type="entry name" value="DUF1289 DOMAIN-CONTAINING PROTEIN"/>
    <property type="match status" value="1"/>
</dbReference>
<gene>
    <name evidence="1" type="ORF">SAMN02745753_00160</name>
</gene>
<evidence type="ECO:0000313" key="1">
    <source>
        <dbReference type="EMBL" id="SHE37387.1"/>
    </source>
</evidence>
<proteinExistence type="predicted"/>
<evidence type="ECO:0000313" key="2">
    <source>
        <dbReference type="Proteomes" id="UP000184517"/>
    </source>
</evidence>
<sequence length="67" mass="7691">MSANHETDKTIKSPCIRHCCLDGDDVCVGCYRTITEIMDWQKSTQSEKLDILANCSIRKQKHDSLYL</sequence>
<dbReference type="Pfam" id="PF06945">
    <property type="entry name" value="DUF1289"/>
    <property type="match status" value="1"/>
</dbReference>